<evidence type="ECO:0000256" key="1">
    <source>
        <dbReference type="ARBA" id="ARBA00007014"/>
    </source>
</evidence>
<dbReference type="PROSITE" id="PS50052">
    <property type="entry name" value="GUANYLATE_KINASE_2"/>
    <property type="match status" value="1"/>
</dbReference>
<evidence type="ECO:0000256" key="3">
    <source>
        <dbReference type="PROSITE-ProRule" id="PRU00192"/>
    </source>
</evidence>
<evidence type="ECO:0000259" key="7">
    <source>
        <dbReference type="PROSITE" id="PS50106"/>
    </source>
</evidence>
<comment type="similarity">
    <text evidence="1">Belongs to the MAGUK family.</text>
</comment>
<dbReference type="InterPro" id="IPR036028">
    <property type="entry name" value="SH3-like_dom_sf"/>
</dbReference>
<name>A0A1I8EXL3_WUCBA</name>
<feature type="domain" description="Guanylate kinase-like" evidence="6">
    <location>
        <begin position="411"/>
        <end position="615"/>
    </location>
</feature>
<evidence type="ECO:0000259" key="6">
    <source>
        <dbReference type="PROSITE" id="PS50052"/>
    </source>
</evidence>
<dbReference type="STRING" id="6293.A0A1I8EXL3"/>
<dbReference type="AlphaFoldDB" id="A0A1I8EXL3"/>
<dbReference type="PANTHER" id="PTHR23122">
    <property type="entry name" value="MEMBRANE-ASSOCIATED GUANYLATE KINASE MAGUK"/>
    <property type="match status" value="1"/>
</dbReference>
<dbReference type="SUPFAM" id="SSF52540">
    <property type="entry name" value="P-loop containing nucleoside triphosphate hydrolases"/>
    <property type="match status" value="1"/>
</dbReference>
<feature type="chain" id="PRO_5009318429" description="MAGUK p55 subfamily member 7" evidence="4">
    <location>
        <begin position="24"/>
        <end position="691"/>
    </location>
</feature>
<dbReference type="InterPro" id="IPR008144">
    <property type="entry name" value="Guanylate_kin-like_dom"/>
</dbReference>
<dbReference type="InterPro" id="IPR001478">
    <property type="entry name" value="PDZ"/>
</dbReference>
<dbReference type="Pfam" id="PF00595">
    <property type="entry name" value="PDZ"/>
    <property type="match status" value="1"/>
</dbReference>
<feature type="domain" description="PDZ" evidence="7">
    <location>
        <begin position="193"/>
        <end position="261"/>
    </location>
</feature>
<dbReference type="InterPro" id="IPR008145">
    <property type="entry name" value="GK/Ca_channel_bsu"/>
</dbReference>
<dbReference type="Gene3D" id="3.40.50.300">
    <property type="entry name" value="P-loop containing nucleotide triphosphate hydrolases"/>
    <property type="match status" value="1"/>
</dbReference>
<proteinExistence type="inferred from homology"/>
<reference evidence="8" key="1">
    <citation type="submission" date="2016-11" db="UniProtKB">
        <authorList>
            <consortium name="WormBaseParasite"/>
        </authorList>
    </citation>
    <scope>IDENTIFICATION</scope>
    <source>
        <strain evidence="8">pt0022</strain>
    </source>
</reference>
<dbReference type="CDD" id="cd00071">
    <property type="entry name" value="GMPK"/>
    <property type="match status" value="1"/>
</dbReference>
<dbReference type="PROSITE" id="PS50106">
    <property type="entry name" value="PDZ"/>
    <property type="match status" value="1"/>
</dbReference>
<accession>A0A1I8EXL3</accession>
<dbReference type="SMART" id="SM00072">
    <property type="entry name" value="GuKc"/>
    <property type="match status" value="1"/>
</dbReference>
<evidence type="ECO:0008006" key="9">
    <source>
        <dbReference type="Google" id="ProtNLM"/>
    </source>
</evidence>
<keyword evidence="4" id="KW-0732">Signal</keyword>
<protein>
    <recommendedName>
        <fullName evidence="9">MAGUK p55 subfamily member 7</fullName>
    </recommendedName>
</protein>
<dbReference type="SUPFAM" id="SSF50044">
    <property type="entry name" value="SH3-domain"/>
    <property type="match status" value="1"/>
</dbReference>
<feature type="signal peptide" evidence="4">
    <location>
        <begin position="1"/>
        <end position="23"/>
    </location>
</feature>
<dbReference type="InterPro" id="IPR027417">
    <property type="entry name" value="P-loop_NTPase"/>
</dbReference>
<dbReference type="WBParaSite" id="maker-PairedContig_5874-snap-gene-0.6-mRNA-1">
    <property type="protein sequence ID" value="maker-PairedContig_5874-snap-gene-0.6-mRNA-1"/>
    <property type="gene ID" value="maker-PairedContig_5874-snap-gene-0.6"/>
</dbReference>
<dbReference type="Gene3D" id="2.30.30.40">
    <property type="entry name" value="SH3 Domains"/>
    <property type="match status" value="1"/>
</dbReference>
<dbReference type="InterPro" id="IPR036034">
    <property type="entry name" value="PDZ_sf"/>
</dbReference>
<dbReference type="SMART" id="SM00326">
    <property type="entry name" value="SH3"/>
    <property type="match status" value="1"/>
</dbReference>
<dbReference type="SUPFAM" id="SSF50156">
    <property type="entry name" value="PDZ domain-like"/>
    <property type="match status" value="1"/>
</dbReference>
<dbReference type="PROSITE" id="PS50002">
    <property type="entry name" value="SH3"/>
    <property type="match status" value="1"/>
</dbReference>
<dbReference type="InterPro" id="IPR001452">
    <property type="entry name" value="SH3_domain"/>
</dbReference>
<dbReference type="Gene3D" id="2.30.42.10">
    <property type="match status" value="1"/>
</dbReference>
<organism evidence="8">
    <name type="scientific">Wuchereria bancrofti</name>
    <dbReference type="NCBI Taxonomy" id="6293"/>
    <lineage>
        <taxon>Eukaryota</taxon>
        <taxon>Metazoa</taxon>
        <taxon>Ecdysozoa</taxon>
        <taxon>Nematoda</taxon>
        <taxon>Chromadorea</taxon>
        <taxon>Rhabditida</taxon>
        <taxon>Spirurina</taxon>
        <taxon>Spiruromorpha</taxon>
        <taxon>Filarioidea</taxon>
        <taxon>Onchocercidae</taxon>
        <taxon>Wuchereria</taxon>
    </lineage>
</organism>
<evidence type="ECO:0000259" key="5">
    <source>
        <dbReference type="PROSITE" id="PS50002"/>
    </source>
</evidence>
<dbReference type="SMART" id="SM00228">
    <property type="entry name" value="PDZ"/>
    <property type="match status" value="1"/>
</dbReference>
<feature type="domain" description="SH3" evidence="5">
    <location>
        <begin position="287"/>
        <end position="371"/>
    </location>
</feature>
<dbReference type="Pfam" id="PF00625">
    <property type="entry name" value="Guanylate_kin"/>
    <property type="match status" value="1"/>
</dbReference>
<keyword evidence="2 3" id="KW-0728">SH3 domain</keyword>
<evidence type="ECO:0000313" key="8">
    <source>
        <dbReference type="WBParaSite" id="maker-PairedContig_5874-snap-gene-0.6-mRNA-1"/>
    </source>
</evidence>
<evidence type="ECO:0000256" key="2">
    <source>
        <dbReference type="ARBA" id="ARBA00022443"/>
    </source>
</evidence>
<dbReference type="InterPro" id="IPR050716">
    <property type="entry name" value="MAGUK"/>
</dbReference>
<sequence>MDHCFSIVIVHVLLRLLQRYVVSNCDHAGMYYTLHFTHVTNTTPLVSDLLNNCRCAISCHIRRRMDTTPVTFETFAKAYECILECVEDEFGKRKKHLTADDLKRVVIIHRTLISRGLHLSRIGDSILTEIVDSLLCEWEESAPPSVAVQQLVSLLSRPIIKSLFSVYDITSNRTYLPQLPEIPYEVDDDDGIAIKLVRLVKGNEALGATIKCDTDGKVYIARVIAGGVADRSGNIQIGDRVLEVNGVSVTGMSPNEIVKLLGNENNENGTVTFKLEPAEIPAAIAWNESRHVRALIDYSGSRDSLHPCPEAALCFTRGEILELVVTGDEHWWQARSLGHGSFATLPLGSAANQLKKRVGVIPSEELQQKHRTLKDSEKFRIGSRKFLKTGNEIDSLLYESVSLLYPKQSLIRPIVLIGPPGVGRNELKKRLIAINSDHYAASVPHTSRPRRSHEKDGIDYHFAKRDSMEHWIRQGRFLEYGEYKGNLYGTLADSVHAVIKQGRIPVLNTHPLALRILRTKVFKSFVIFVKPPPFDILKETRRQHRARNLQAIDSGHHGSTNTATPISVRGFTDLEFEQMISAGEQLFQIYGHMFDHVLTNANFEASFEQLRNIVNKLEHEPAWVPSDWDVLLANILIPNIGANEMSNDKSQIIPNMPNIRCGVRFCTYETSAQVQVQVQAQVKKNYFLQIN</sequence>
<evidence type="ECO:0000256" key="4">
    <source>
        <dbReference type="SAM" id="SignalP"/>
    </source>
</evidence>